<dbReference type="PANTHER" id="PTHR43491:SF1">
    <property type="entry name" value="UDP-N-ACETYL-D-MANNOSAMINE DEHYDROGENASE"/>
    <property type="match status" value="1"/>
</dbReference>
<evidence type="ECO:0000256" key="2">
    <source>
        <dbReference type="ARBA" id="ARBA00023027"/>
    </source>
</evidence>
<feature type="domain" description="UDP-glucose/GDP-mannose dehydrogenase C-terminal" evidence="4">
    <location>
        <begin position="315"/>
        <end position="400"/>
    </location>
</feature>
<dbReference type="InterPro" id="IPR014026">
    <property type="entry name" value="UDP-Glc/GDP-Man_DH_dimer"/>
</dbReference>
<evidence type="ECO:0000259" key="4">
    <source>
        <dbReference type="SMART" id="SM00984"/>
    </source>
</evidence>
<dbReference type="AlphaFoldDB" id="A0A1H1Q6Q2"/>
<dbReference type="NCBIfam" id="NF008286">
    <property type="entry name" value="PRK11064.1"/>
    <property type="match status" value="1"/>
</dbReference>
<dbReference type="GO" id="GO:0000271">
    <property type="term" value="P:polysaccharide biosynthetic process"/>
    <property type="evidence" value="ECO:0007669"/>
    <property type="project" value="InterPro"/>
</dbReference>
<dbReference type="GO" id="GO:0016616">
    <property type="term" value="F:oxidoreductase activity, acting on the CH-OH group of donors, NAD or NADP as acceptor"/>
    <property type="evidence" value="ECO:0007669"/>
    <property type="project" value="InterPro"/>
</dbReference>
<dbReference type="NCBIfam" id="TIGR03026">
    <property type="entry name" value="NDP-sugDHase"/>
    <property type="match status" value="1"/>
</dbReference>
<keyword evidence="6" id="KW-1185">Reference proteome</keyword>
<dbReference type="Gene3D" id="3.40.50.720">
    <property type="entry name" value="NAD(P)-binding Rossmann-like Domain"/>
    <property type="match status" value="2"/>
</dbReference>
<keyword evidence="2" id="KW-0520">NAD</keyword>
<dbReference type="InterPro" id="IPR017476">
    <property type="entry name" value="UDP-Glc/GDP-Man"/>
</dbReference>
<dbReference type="GO" id="GO:0051287">
    <property type="term" value="F:NAD binding"/>
    <property type="evidence" value="ECO:0007669"/>
    <property type="project" value="InterPro"/>
</dbReference>
<accession>A0A1H1Q6Q2</accession>
<evidence type="ECO:0000313" key="5">
    <source>
        <dbReference type="EMBL" id="SDS19105.1"/>
    </source>
</evidence>
<name>A0A1H1Q6Q2_9CELL</name>
<dbReference type="SUPFAM" id="SSF48179">
    <property type="entry name" value="6-phosphogluconate dehydrogenase C-terminal domain-like"/>
    <property type="match status" value="1"/>
</dbReference>
<reference evidence="5 6" key="1">
    <citation type="submission" date="2016-10" db="EMBL/GenBank/DDBJ databases">
        <authorList>
            <person name="de Groot N.N."/>
        </authorList>
    </citation>
    <scope>NUCLEOTIDE SEQUENCE [LARGE SCALE GENOMIC DNA]</scope>
    <source>
        <strain evidence="5 6">DSM 22126</strain>
    </source>
</reference>
<dbReference type="Pfam" id="PF03721">
    <property type="entry name" value="UDPG_MGDP_dh_N"/>
    <property type="match status" value="1"/>
</dbReference>
<dbReference type="Pfam" id="PF03720">
    <property type="entry name" value="UDPG_MGDP_dh_C"/>
    <property type="match status" value="1"/>
</dbReference>
<dbReference type="SMART" id="SM00984">
    <property type="entry name" value="UDPG_MGDP_dh_C"/>
    <property type="match status" value="1"/>
</dbReference>
<keyword evidence="1" id="KW-0560">Oxidoreductase</keyword>
<dbReference type="RefSeq" id="WP_083371802.1">
    <property type="nucleotide sequence ID" value="NZ_LT629776.1"/>
</dbReference>
<dbReference type="PIRSF" id="PIRSF500136">
    <property type="entry name" value="UDP_ManNAc_DH"/>
    <property type="match status" value="1"/>
</dbReference>
<dbReference type="OrthoDB" id="5193947at2"/>
<evidence type="ECO:0000256" key="3">
    <source>
        <dbReference type="PIRNR" id="PIRNR000124"/>
    </source>
</evidence>
<dbReference type="Gene3D" id="1.20.5.100">
    <property type="entry name" value="Cytochrome c1, transmembrane anchor, C-terminal"/>
    <property type="match status" value="1"/>
</dbReference>
<dbReference type="SUPFAM" id="SSF52413">
    <property type="entry name" value="UDP-glucose/GDP-mannose dehydrogenase C-terminal domain"/>
    <property type="match status" value="1"/>
</dbReference>
<dbReference type="Proteomes" id="UP000185663">
    <property type="component" value="Chromosome I"/>
</dbReference>
<dbReference type="SUPFAM" id="SSF51735">
    <property type="entry name" value="NAD(P)-binding Rossmann-fold domains"/>
    <property type="match status" value="1"/>
</dbReference>
<dbReference type="EMBL" id="LT629776">
    <property type="protein sequence ID" value="SDS19105.1"/>
    <property type="molecule type" value="Genomic_DNA"/>
</dbReference>
<dbReference type="InterPro" id="IPR001732">
    <property type="entry name" value="UDP-Glc/GDP-Man_DH_N"/>
</dbReference>
<protein>
    <submittedName>
        <fullName evidence="5">UDP-N-acetyl-D-mannosaminuronic acid dehydrogenase</fullName>
    </submittedName>
</protein>
<dbReference type="InterPro" id="IPR036291">
    <property type="entry name" value="NAD(P)-bd_dom_sf"/>
</dbReference>
<dbReference type="Pfam" id="PF00984">
    <property type="entry name" value="UDPG_MGDP_dh"/>
    <property type="match status" value="1"/>
</dbReference>
<dbReference type="FunFam" id="3.40.50.720:FF:000139">
    <property type="entry name" value="UDP-N-acetyl-D-mannosamine dehydrogenase"/>
    <property type="match status" value="1"/>
</dbReference>
<dbReference type="PIRSF" id="PIRSF000124">
    <property type="entry name" value="UDPglc_GDPman_dh"/>
    <property type="match status" value="1"/>
</dbReference>
<dbReference type="InterPro" id="IPR008927">
    <property type="entry name" value="6-PGluconate_DH-like_C_sf"/>
</dbReference>
<proteinExistence type="inferred from homology"/>
<dbReference type="PANTHER" id="PTHR43491">
    <property type="entry name" value="UDP-N-ACETYL-D-MANNOSAMINE DEHYDROGENASE"/>
    <property type="match status" value="1"/>
</dbReference>
<dbReference type="InterPro" id="IPR028359">
    <property type="entry name" value="UDP_ManNAc/GlcNAc_DH"/>
</dbReference>
<comment type="similarity">
    <text evidence="3">Belongs to the UDP-glucose/GDP-mannose dehydrogenase family.</text>
</comment>
<evidence type="ECO:0000256" key="1">
    <source>
        <dbReference type="ARBA" id="ARBA00023002"/>
    </source>
</evidence>
<sequence length="416" mass="45165">MSISTVAVIGLGYIGLPTAAILASNDVKVIGVDVNTATVDAVNRGDVPFVEPDLATYVAGAVTHGTLRATTTPEPADAFIVAVPTPFTDDMKPDLTYIEAAAKSIAPCLRGGNLVILESTSPPKATERMAAWILEERPDLSLDGTDNRPIIHFAHCPERVLPGRIMVELVTNDRVVGGLTVEAAEVARNLYRVFCQGEILLTDATTAEMTKLAENTFRDVNIAFANELASICEKVDVDVWELIRLANHHPRVEILRPGPGVGGHCIAVDPWFIVDAAPKRARLIRRARKLNDRKPRQVAKTIAHASMQANAQKIALLGLAFKPDIDDLRESPAVQVLENLRTLSPLPILVIEPHIDRLPNSLAKLSNVQLVTIDGLEHADVVARLVAHHEFDDLPHALSHASISLDFAGPRNWQRS</sequence>
<dbReference type="GO" id="GO:0016628">
    <property type="term" value="F:oxidoreductase activity, acting on the CH-CH group of donors, NAD or NADP as acceptor"/>
    <property type="evidence" value="ECO:0007669"/>
    <property type="project" value="InterPro"/>
</dbReference>
<dbReference type="STRING" id="545619.SAMN04489860_1002"/>
<gene>
    <name evidence="5" type="ORF">SAMN04489860_1002</name>
</gene>
<dbReference type="InterPro" id="IPR014027">
    <property type="entry name" value="UDP-Glc/GDP-Man_DH_C"/>
</dbReference>
<evidence type="ECO:0000313" key="6">
    <source>
        <dbReference type="Proteomes" id="UP000185663"/>
    </source>
</evidence>
<dbReference type="InterPro" id="IPR036220">
    <property type="entry name" value="UDP-Glc/GDP-Man_DH_C_sf"/>
</dbReference>
<organism evidence="5 6">
    <name type="scientific">Paraoerskovia marina</name>
    <dbReference type="NCBI Taxonomy" id="545619"/>
    <lineage>
        <taxon>Bacteria</taxon>
        <taxon>Bacillati</taxon>
        <taxon>Actinomycetota</taxon>
        <taxon>Actinomycetes</taxon>
        <taxon>Micrococcales</taxon>
        <taxon>Cellulomonadaceae</taxon>
        <taxon>Paraoerskovia</taxon>
    </lineage>
</organism>